<dbReference type="OrthoDB" id="5109343at2"/>
<evidence type="ECO:0000313" key="2">
    <source>
        <dbReference type="EMBL" id="ALA68584.1"/>
    </source>
</evidence>
<accession>A0A0K2H3G7</accession>
<proteinExistence type="predicted"/>
<feature type="compositionally biased region" description="Basic residues" evidence="1">
    <location>
        <begin position="88"/>
        <end position="99"/>
    </location>
</feature>
<reference evidence="2 3" key="1">
    <citation type="submission" date="2013-10" db="EMBL/GenBank/DDBJ databases">
        <title>Complete genome sequence of Corynebacterium lactis DSM 45799(T), isolated from raw cow milk.</title>
        <authorList>
            <person name="Ruckert C."/>
            <person name="Albersmeier A."/>
            <person name="Lipski A."/>
            <person name="Kalinowski J."/>
        </authorList>
    </citation>
    <scope>NUCLEOTIDE SEQUENCE [LARGE SCALE GENOMIC DNA]</scope>
    <source>
        <strain evidence="2 3">RW2-5</strain>
    </source>
</reference>
<evidence type="ECO:0000313" key="3">
    <source>
        <dbReference type="Proteomes" id="UP000058446"/>
    </source>
</evidence>
<keyword evidence="3" id="KW-1185">Reference proteome</keyword>
<evidence type="ECO:0000256" key="1">
    <source>
        <dbReference type="SAM" id="MobiDB-lite"/>
    </source>
</evidence>
<dbReference type="PATRIC" id="fig|1408189.4.peg.1632"/>
<name>A0A0K2H3G7_9CORY</name>
<dbReference type="KEGG" id="clw:CLAC_08140"/>
<dbReference type="Proteomes" id="UP000058446">
    <property type="component" value="Chromosome"/>
</dbReference>
<sequence length="106" mass="11879">MTNSNYFFRLSTIDDSPAISSLLEEAERPGLDSQERTSQGFVQGEMSLRAIEERFRIGFGAVVGVDREADSDAAEAILAVSFSPRPDRRNRRPSARRPRPHDPCQL</sequence>
<organism evidence="2 3">
    <name type="scientific">Corynebacterium lactis RW2-5</name>
    <dbReference type="NCBI Taxonomy" id="1408189"/>
    <lineage>
        <taxon>Bacteria</taxon>
        <taxon>Bacillati</taxon>
        <taxon>Actinomycetota</taxon>
        <taxon>Actinomycetes</taxon>
        <taxon>Mycobacteriales</taxon>
        <taxon>Corynebacteriaceae</taxon>
        <taxon>Corynebacterium</taxon>
    </lineage>
</organism>
<feature type="region of interest" description="Disordered" evidence="1">
    <location>
        <begin position="83"/>
        <end position="106"/>
    </location>
</feature>
<dbReference type="RefSeq" id="WP_053412459.1">
    <property type="nucleotide sequence ID" value="NZ_CP006841.1"/>
</dbReference>
<dbReference type="STRING" id="1408189.CLAC_08140"/>
<dbReference type="EMBL" id="CP006841">
    <property type="protein sequence ID" value="ALA68584.1"/>
    <property type="molecule type" value="Genomic_DNA"/>
</dbReference>
<dbReference type="AlphaFoldDB" id="A0A0K2H3G7"/>
<gene>
    <name evidence="2" type="ORF">CLAC_08140</name>
</gene>
<protein>
    <submittedName>
        <fullName evidence="2">Uncharacterized protein</fullName>
    </submittedName>
</protein>